<feature type="binding site" evidence="9">
    <location>
        <position position="90"/>
    </location>
    <ligand>
        <name>Mg(2+)</name>
        <dbReference type="ChEBI" id="CHEBI:18420"/>
        <label>1</label>
    </ligand>
</feature>
<proteinExistence type="inferred from homology"/>
<evidence type="ECO:0000256" key="8">
    <source>
        <dbReference type="ARBA" id="ARBA00061188"/>
    </source>
</evidence>
<feature type="binding site" evidence="9">
    <location>
        <position position="224"/>
    </location>
    <ligand>
        <name>Mg(2+)</name>
        <dbReference type="ChEBI" id="CHEBI:18420"/>
        <label>1</label>
    </ligand>
</feature>
<gene>
    <name evidence="9" type="primary">trpD</name>
    <name evidence="12" type="ORF">AUC68_13335</name>
</gene>
<dbReference type="AlphaFoldDB" id="A0A1E3W652"/>
<keyword evidence="2 9" id="KW-0028">Amino-acid biosynthesis</keyword>
<dbReference type="Gene3D" id="3.40.1030.10">
    <property type="entry name" value="Nucleoside phosphorylase/phosphoribosyltransferase catalytic domain"/>
    <property type="match status" value="1"/>
</dbReference>
<dbReference type="FunFam" id="3.40.1030.10:FF:000002">
    <property type="entry name" value="Anthranilate phosphoribosyltransferase"/>
    <property type="match status" value="1"/>
</dbReference>
<feature type="binding site" evidence="9">
    <location>
        <begin position="106"/>
        <end position="114"/>
    </location>
    <ligand>
        <name>5-phospho-alpha-D-ribose 1-diphosphate</name>
        <dbReference type="ChEBI" id="CHEBI:58017"/>
    </ligand>
</feature>
<dbReference type="GO" id="GO:0000287">
    <property type="term" value="F:magnesium ion binding"/>
    <property type="evidence" value="ECO:0007669"/>
    <property type="project" value="UniProtKB-UniRule"/>
</dbReference>
<dbReference type="InterPro" id="IPR036320">
    <property type="entry name" value="Glycosyl_Trfase_fam3_N_dom_sf"/>
</dbReference>
<comment type="catalytic activity">
    <reaction evidence="7 9">
        <text>N-(5-phospho-beta-D-ribosyl)anthranilate + diphosphate = 5-phospho-alpha-D-ribose 1-diphosphate + anthranilate</text>
        <dbReference type="Rhea" id="RHEA:11768"/>
        <dbReference type="ChEBI" id="CHEBI:16567"/>
        <dbReference type="ChEBI" id="CHEBI:18277"/>
        <dbReference type="ChEBI" id="CHEBI:33019"/>
        <dbReference type="ChEBI" id="CHEBI:58017"/>
        <dbReference type="EC" id="2.4.2.18"/>
    </reaction>
</comment>
<dbReference type="Pfam" id="PF00591">
    <property type="entry name" value="Glycos_transf_3"/>
    <property type="match status" value="1"/>
</dbReference>
<keyword evidence="9" id="KW-0479">Metal-binding</keyword>
<evidence type="ECO:0000256" key="3">
    <source>
        <dbReference type="ARBA" id="ARBA00022676"/>
    </source>
</evidence>
<protein>
    <recommendedName>
        <fullName evidence="9">Anthranilate phosphoribosyltransferase</fullName>
        <ecNumber evidence="9">2.4.2.18</ecNumber>
    </recommendedName>
</protein>
<dbReference type="UniPathway" id="UPA00035">
    <property type="reaction ID" value="UER00041"/>
</dbReference>
<dbReference type="Pfam" id="PF02885">
    <property type="entry name" value="Glycos_trans_3N"/>
    <property type="match status" value="1"/>
</dbReference>
<dbReference type="Gene3D" id="1.20.970.10">
    <property type="entry name" value="Transferase, Pyrimidine Nucleoside Phosphorylase, Chain C"/>
    <property type="match status" value="1"/>
</dbReference>
<dbReference type="STRING" id="1774968.AUC68_13335"/>
<evidence type="ECO:0000313" key="12">
    <source>
        <dbReference type="EMBL" id="ODS00982.1"/>
    </source>
</evidence>
<feature type="binding site" evidence="9">
    <location>
        <begin position="81"/>
        <end position="82"/>
    </location>
    <ligand>
        <name>5-phospho-alpha-D-ribose 1-diphosphate</name>
        <dbReference type="ChEBI" id="CHEBI:58017"/>
    </ligand>
</feature>
<comment type="cofactor">
    <cofactor evidence="9">
        <name>Mg(2+)</name>
        <dbReference type="ChEBI" id="CHEBI:18420"/>
    </cofactor>
    <text evidence="9">Binds 2 magnesium ions per monomer.</text>
</comment>
<dbReference type="InterPro" id="IPR005940">
    <property type="entry name" value="Anthranilate_Pribosyl_Tfrase"/>
</dbReference>
<name>A0A1E3W652_9HYPH</name>
<comment type="pathway">
    <text evidence="1 9">Amino-acid biosynthesis; L-tryptophan biosynthesis; L-tryptophan from chorismate: step 2/5.</text>
</comment>
<feature type="binding site" evidence="9">
    <location>
        <position position="118"/>
    </location>
    <ligand>
        <name>5-phospho-alpha-D-ribose 1-diphosphate</name>
        <dbReference type="ChEBI" id="CHEBI:58017"/>
    </ligand>
</feature>
<dbReference type="InterPro" id="IPR035902">
    <property type="entry name" value="Nuc_phospho_transferase"/>
</dbReference>
<comment type="similarity">
    <text evidence="8">In the C-terminal section; belongs to the anthranilate phosphoribosyltransferase family.</text>
</comment>
<comment type="function">
    <text evidence="9">Catalyzes the transfer of the phosphoribosyl group of 5-phosphorylribose-1-pyrophosphate (PRPP) to anthranilate to yield N-(5'-phosphoribosyl)-anthranilate (PRA).</text>
</comment>
<feature type="binding site" evidence="9">
    <location>
        <position position="78"/>
    </location>
    <ligand>
        <name>anthranilate</name>
        <dbReference type="ChEBI" id="CHEBI:16567"/>
        <label>1</label>
    </ligand>
</feature>
<dbReference type="Proteomes" id="UP000094501">
    <property type="component" value="Unassembled WGS sequence"/>
</dbReference>
<keyword evidence="13" id="KW-1185">Reference proteome</keyword>
<accession>A0A1E3W652</accession>
<feature type="domain" description="Glycosyl transferase family 3 N-terminal" evidence="11">
    <location>
        <begin position="2"/>
        <end position="64"/>
    </location>
</feature>
<evidence type="ECO:0000256" key="9">
    <source>
        <dbReference type="HAMAP-Rule" id="MF_00211"/>
    </source>
</evidence>
<evidence type="ECO:0000256" key="2">
    <source>
        <dbReference type="ARBA" id="ARBA00022605"/>
    </source>
</evidence>
<keyword evidence="9" id="KW-0460">Magnesium</keyword>
<comment type="caution">
    <text evidence="9">Lacks conserved residue(s) required for the propagation of feature annotation.</text>
</comment>
<organism evidence="12 13">
    <name type="scientific">Methyloceanibacter methanicus</name>
    <dbReference type="NCBI Taxonomy" id="1774968"/>
    <lineage>
        <taxon>Bacteria</taxon>
        <taxon>Pseudomonadati</taxon>
        <taxon>Pseudomonadota</taxon>
        <taxon>Alphaproteobacteria</taxon>
        <taxon>Hyphomicrobiales</taxon>
        <taxon>Hyphomicrobiaceae</taxon>
        <taxon>Methyloceanibacter</taxon>
    </lineage>
</organism>
<comment type="caution">
    <text evidence="12">The sequence shown here is derived from an EMBL/GenBank/DDBJ whole genome shotgun (WGS) entry which is preliminary data.</text>
</comment>
<feature type="domain" description="Glycosyl transferase family 3" evidence="10">
    <location>
        <begin position="73"/>
        <end position="321"/>
    </location>
</feature>
<dbReference type="EMBL" id="LPWG01000003">
    <property type="protein sequence ID" value="ODS00982.1"/>
    <property type="molecule type" value="Genomic_DNA"/>
</dbReference>
<dbReference type="NCBIfam" id="TIGR01245">
    <property type="entry name" value="trpD"/>
    <property type="match status" value="1"/>
</dbReference>
<dbReference type="PANTHER" id="PTHR43285:SF2">
    <property type="entry name" value="ANTHRANILATE PHOSPHORIBOSYLTRANSFERASE"/>
    <property type="match status" value="1"/>
</dbReference>
<dbReference type="SUPFAM" id="SSF47648">
    <property type="entry name" value="Nucleoside phosphorylase/phosphoribosyltransferase N-terminal domain"/>
    <property type="match status" value="1"/>
</dbReference>
<evidence type="ECO:0000313" key="13">
    <source>
        <dbReference type="Proteomes" id="UP000094501"/>
    </source>
</evidence>
<comment type="similarity">
    <text evidence="9">Belongs to the anthranilate phosphoribosyltransferase family.</text>
</comment>
<feature type="binding site" evidence="9">
    <location>
        <position position="86"/>
    </location>
    <ligand>
        <name>5-phospho-alpha-D-ribose 1-diphosphate</name>
        <dbReference type="ChEBI" id="CHEBI:58017"/>
    </ligand>
</feature>
<dbReference type="GO" id="GO:0005829">
    <property type="term" value="C:cytosol"/>
    <property type="evidence" value="ECO:0007669"/>
    <property type="project" value="TreeGrafter"/>
</dbReference>
<feature type="binding site" evidence="9">
    <location>
        <begin position="88"/>
        <end position="91"/>
    </location>
    <ligand>
        <name>5-phospho-alpha-D-ribose 1-diphosphate</name>
        <dbReference type="ChEBI" id="CHEBI:58017"/>
    </ligand>
</feature>
<evidence type="ECO:0000256" key="7">
    <source>
        <dbReference type="ARBA" id="ARBA00052328"/>
    </source>
</evidence>
<feature type="binding site" evidence="9">
    <location>
        <position position="109"/>
    </location>
    <ligand>
        <name>anthranilate</name>
        <dbReference type="ChEBI" id="CHEBI:16567"/>
        <label>1</label>
    </ligand>
</feature>
<dbReference type="PANTHER" id="PTHR43285">
    <property type="entry name" value="ANTHRANILATE PHOSPHORIBOSYLTRANSFERASE"/>
    <property type="match status" value="1"/>
</dbReference>
<keyword evidence="4 9" id="KW-0808">Transferase</keyword>
<dbReference type="EC" id="2.4.2.18" evidence="9"/>
<dbReference type="SUPFAM" id="SSF52418">
    <property type="entry name" value="Nucleoside phosphorylase/phosphoribosyltransferase catalytic domain"/>
    <property type="match status" value="1"/>
</dbReference>
<evidence type="ECO:0000256" key="6">
    <source>
        <dbReference type="ARBA" id="ARBA00023141"/>
    </source>
</evidence>
<evidence type="ECO:0000256" key="5">
    <source>
        <dbReference type="ARBA" id="ARBA00022822"/>
    </source>
</evidence>
<feature type="binding site" evidence="9">
    <location>
        <position position="78"/>
    </location>
    <ligand>
        <name>5-phospho-alpha-D-ribose 1-diphosphate</name>
        <dbReference type="ChEBI" id="CHEBI:58017"/>
    </ligand>
</feature>
<evidence type="ECO:0000256" key="4">
    <source>
        <dbReference type="ARBA" id="ARBA00022679"/>
    </source>
</evidence>
<comment type="subunit">
    <text evidence="9">Homodimer.</text>
</comment>
<dbReference type="GO" id="GO:0000162">
    <property type="term" value="P:L-tryptophan biosynthetic process"/>
    <property type="evidence" value="ECO:0007669"/>
    <property type="project" value="UniProtKB-UniRule"/>
</dbReference>
<reference evidence="12 13" key="1">
    <citation type="journal article" date="2016" name="Environ. Microbiol.">
        <title>New Methyloceanibacter diversity from North Sea sediments includes methanotroph containing solely the soluble methane monooxygenase.</title>
        <authorList>
            <person name="Vekeman B."/>
            <person name="Kerckhof F.M."/>
            <person name="Cremers G."/>
            <person name="de Vos P."/>
            <person name="Vandamme P."/>
            <person name="Boon N."/>
            <person name="Op den Camp H.J."/>
            <person name="Heylen K."/>
        </authorList>
    </citation>
    <scope>NUCLEOTIDE SEQUENCE [LARGE SCALE GENOMIC DNA]</scope>
    <source>
        <strain evidence="12 13">R-67174</strain>
    </source>
</reference>
<evidence type="ECO:0000259" key="11">
    <source>
        <dbReference type="Pfam" id="PF02885"/>
    </source>
</evidence>
<evidence type="ECO:0000256" key="1">
    <source>
        <dbReference type="ARBA" id="ARBA00004907"/>
    </source>
</evidence>
<dbReference type="GO" id="GO:0004048">
    <property type="term" value="F:anthranilate phosphoribosyltransferase activity"/>
    <property type="evidence" value="ECO:0007669"/>
    <property type="project" value="UniProtKB-UniRule"/>
</dbReference>
<keyword evidence="5 9" id="KW-0822">Tryptophan biosynthesis</keyword>
<feature type="binding site" evidence="9">
    <location>
        <position position="224"/>
    </location>
    <ligand>
        <name>Mg(2+)</name>
        <dbReference type="ChEBI" id="CHEBI:18420"/>
        <label>2</label>
    </ligand>
</feature>
<keyword evidence="6 9" id="KW-0057">Aromatic amino acid biosynthesis</keyword>
<dbReference type="InterPro" id="IPR000312">
    <property type="entry name" value="Glycosyl_Trfase_fam3"/>
</dbReference>
<feature type="binding site" evidence="9">
    <location>
        <position position="223"/>
    </location>
    <ligand>
        <name>Mg(2+)</name>
        <dbReference type="ChEBI" id="CHEBI:18420"/>
        <label>2</label>
    </ligand>
</feature>
<keyword evidence="3 9" id="KW-0328">Glycosyltransferase</keyword>
<feature type="binding site" evidence="9">
    <location>
        <position position="164"/>
    </location>
    <ligand>
        <name>anthranilate</name>
        <dbReference type="ChEBI" id="CHEBI:16567"/>
        <label>2</label>
    </ligand>
</feature>
<dbReference type="InterPro" id="IPR017459">
    <property type="entry name" value="Glycosyl_Trfase_fam3_N_dom"/>
</dbReference>
<dbReference type="HAMAP" id="MF_00211">
    <property type="entry name" value="TrpD"/>
    <property type="match status" value="1"/>
</dbReference>
<evidence type="ECO:0000259" key="10">
    <source>
        <dbReference type="Pfam" id="PF00591"/>
    </source>
</evidence>
<sequence>MREAIKAVLRGDTLTEEQAALTFEAIMSGQATDAQIGALLMGLQARGETVEEIAGAARVLRAKALSVKAPPGAIDTCGTGGDAKGTHNISTCAAFVVAGAGVPVAKHGNKSISSRSGSADVLAALGVNLDCAPETIERCIAECGLGFMYAPAHHAAMRHVAKVRGELGVRTIFNLLGPLANPARTKYQVVGVFDSKWVEPIAKVLGLLGVERAWVVHGCDGLDELTTTNFSEVAVLDSGKVSTFRISPRNAGLPDAKPEDLIGGDAEENAAHIKAVLQGNRGPLRDIVLLNAAAALLVAGKAESLRDGVTLAAEAIDSGRAFQVLEGLVALTNDSVGA</sequence>